<dbReference type="Gene3D" id="1.20.120.520">
    <property type="entry name" value="nmb1532 protein domain like"/>
    <property type="match status" value="1"/>
</dbReference>
<dbReference type="AlphaFoldDB" id="A0A0C9UVV6"/>
<feature type="domain" description="Hemerythrin-like" evidence="1">
    <location>
        <begin position="14"/>
        <end position="122"/>
    </location>
</feature>
<dbReference type="Pfam" id="PF01814">
    <property type="entry name" value="Hemerythrin"/>
    <property type="match status" value="1"/>
</dbReference>
<name>A0A0C9UVV6_SPHS4</name>
<keyword evidence="3" id="KW-1185">Reference proteome</keyword>
<proteinExistence type="predicted"/>
<dbReference type="Proteomes" id="UP000054279">
    <property type="component" value="Unassembled WGS sequence"/>
</dbReference>
<accession>A0A0C9UVV6</accession>
<evidence type="ECO:0000313" key="2">
    <source>
        <dbReference type="EMBL" id="KIJ38999.1"/>
    </source>
</evidence>
<dbReference type="PANTHER" id="PTHR35585">
    <property type="entry name" value="HHE DOMAIN PROTEIN (AFU_ORTHOLOGUE AFUA_4G00730)"/>
    <property type="match status" value="1"/>
</dbReference>
<dbReference type="OrthoDB" id="9983919at2759"/>
<dbReference type="InterPro" id="IPR012312">
    <property type="entry name" value="Hemerythrin-like"/>
</dbReference>
<evidence type="ECO:0000313" key="3">
    <source>
        <dbReference type="Proteomes" id="UP000054279"/>
    </source>
</evidence>
<evidence type="ECO:0000259" key="1">
    <source>
        <dbReference type="Pfam" id="PF01814"/>
    </source>
</evidence>
<dbReference type="PANTHER" id="PTHR35585:SF1">
    <property type="entry name" value="HHE DOMAIN PROTEIN (AFU_ORTHOLOGUE AFUA_4G00730)"/>
    <property type="match status" value="1"/>
</dbReference>
<dbReference type="EMBL" id="KN837155">
    <property type="protein sequence ID" value="KIJ38999.1"/>
    <property type="molecule type" value="Genomic_DNA"/>
</dbReference>
<protein>
    <recommendedName>
        <fullName evidence="1">Hemerythrin-like domain-containing protein</fullName>
    </recommendedName>
</protein>
<dbReference type="HOGENOM" id="CLU_079417_1_0_1"/>
<sequence length="196" mass="22489">MATTSNMLDVQQEILIDHRNVRNLWERYQAEKDHDEKMRIANTLVREMAIHGDAEELSYYKFLAEHGKGDVVQHSKEEHHEIKRLVHDADTTTAGPDFDAKIAKAFQAFDTHAREEEESILPEMEKNLTSEEKDREARNFLKAREMAPPRAHPSAPQSGGIPQKLAGMQANLHDKVVNTIRGTEYVPLKEQHPETF</sequence>
<organism evidence="2 3">
    <name type="scientific">Sphaerobolus stellatus (strain SS14)</name>
    <dbReference type="NCBI Taxonomy" id="990650"/>
    <lineage>
        <taxon>Eukaryota</taxon>
        <taxon>Fungi</taxon>
        <taxon>Dikarya</taxon>
        <taxon>Basidiomycota</taxon>
        <taxon>Agaricomycotina</taxon>
        <taxon>Agaricomycetes</taxon>
        <taxon>Phallomycetidae</taxon>
        <taxon>Geastrales</taxon>
        <taxon>Sphaerobolaceae</taxon>
        <taxon>Sphaerobolus</taxon>
    </lineage>
</organism>
<gene>
    <name evidence="2" type="ORF">M422DRAFT_230846</name>
</gene>
<reference evidence="2 3" key="1">
    <citation type="submission" date="2014-06" db="EMBL/GenBank/DDBJ databases">
        <title>Evolutionary Origins and Diversification of the Mycorrhizal Mutualists.</title>
        <authorList>
            <consortium name="DOE Joint Genome Institute"/>
            <consortium name="Mycorrhizal Genomics Consortium"/>
            <person name="Kohler A."/>
            <person name="Kuo A."/>
            <person name="Nagy L.G."/>
            <person name="Floudas D."/>
            <person name="Copeland A."/>
            <person name="Barry K.W."/>
            <person name="Cichocki N."/>
            <person name="Veneault-Fourrey C."/>
            <person name="LaButti K."/>
            <person name="Lindquist E.A."/>
            <person name="Lipzen A."/>
            <person name="Lundell T."/>
            <person name="Morin E."/>
            <person name="Murat C."/>
            <person name="Riley R."/>
            <person name="Ohm R."/>
            <person name="Sun H."/>
            <person name="Tunlid A."/>
            <person name="Henrissat B."/>
            <person name="Grigoriev I.V."/>
            <person name="Hibbett D.S."/>
            <person name="Martin F."/>
        </authorList>
    </citation>
    <scope>NUCLEOTIDE SEQUENCE [LARGE SCALE GENOMIC DNA]</scope>
    <source>
        <strain evidence="2 3">SS14</strain>
    </source>
</reference>